<feature type="signal peptide" evidence="1">
    <location>
        <begin position="1"/>
        <end position="18"/>
    </location>
</feature>
<protein>
    <submittedName>
        <fullName evidence="2">Uncharacterized protein</fullName>
    </submittedName>
</protein>
<evidence type="ECO:0000313" key="2">
    <source>
        <dbReference type="EnsemblMetazoa" id="GPAI042714-PA"/>
    </source>
</evidence>
<dbReference type="VEuPathDB" id="VectorBase:GPAI042714"/>
<dbReference type="Proteomes" id="UP000092445">
    <property type="component" value="Unassembled WGS sequence"/>
</dbReference>
<reference evidence="2" key="2">
    <citation type="submission" date="2020-05" db="UniProtKB">
        <authorList>
            <consortium name="EnsemblMetazoa"/>
        </authorList>
    </citation>
    <scope>IDENTIFICATION</scope>
    <source>
        <strain evidence="2">IAEA</strain>
    </source>
</reference>
<feature type="chain" id="PRO_5008403824" evidence="1">
    <location>
        <begin position="19"/>
        <end position="130"/>
    </location>
</feature>
<sequence>MCLSLLTIFPITIFFGVSDKFANVHHGRRPSMMESNLECSSTFCKELADVYPTVQISFAESLVRQPLLLAAKAPAICLNNLQNYGSSMFVKMFFCGCLERLLKRADGVVNHIIFTLMPYPNIILYIISVF</sequence>
<accession>A0A1B0AE03</accession>
<proteinExistence type="predicted"/>
<organism evidence="2 3">
    <name type="scientific">Glossina pallidipes</name>
    <name type="common">Tsetse fly</name>
    <dbReference type="NCBI Taxonomy" id="7398"/>
    <lineage>
        <taxon>Eukaryota</taxon>
        <taxon>Metazoa</taxon>
        <taxon>Ecdysozoa</taxon>
        <taxon>Arthropoda</taxon>
        <taxon>Hexapoda</taxon>
        <taxon>Insecta</taxon>
        <taxon>Pterygota</taxon>
        <taxon>Neoptera</taxon>
        <taxon>Endopterygota</taxon>
        <taxon>Diptera</taxon>
        <taxon>Brachycera</taxon>
        <taxon>Muscomorpha</taxon>
        <taxon>Hippoboscoidea</taxon>
        <taxon>Glossinidae</taxon>
        <taxon>Glossina</taxon>
    </lineage>
</organism>
<name>A0A1B0AE03_GLOPL</name>
<evidence type="ECO:0000256" key="1">
    <source>
        <dbReference type="SAM" id="SignalP"/>
    </source>
</evidence>
<reference evidence="3" key="1">
    <citation type="submission" date="2014-03" db="EMBL/GenBank/DDBJ databases">
        <authorList>
            <person name="Aksoy S."/>
            <person name="Warren W."/>
            <person name="Wilson R.K."/>
        </authorList>
    </citation>
    <scope>NUCLEOTIDE SEQUENCE [LARGE SCALE GENOMIC DNA]</scope>
    <source>
        <strain evidence="3">IAEA</strain>
    </source>
</reference>
<keyword evidence="1" id="KW-0732">Signal</keyword>
<dbReference type="EnsemblMetazoa" id="GPAI042714-RA">
    <property type="protein sequence ID" value="GPAI042714-PA"/>
    <property type="gene ID" value="GPAI042714"/>
</dbReference>
<keyword evidence="3" id="KW-1185">Reference proteome</keyword>
<evidence type="ECO:0000313" key="3">
    <source>
        <dbReference type="Proteomes" id="UP000092445"/>
    </source>
</evidence>
<dbReference type="AlphaFoldDB" id="A0A1B0AE03"/>